<keyword evidence="2" id="KW-1185">Reference proteome</keyword>
<organism evidence="1 2">
    <name type="scientific">Clydaea vesicula</name>
    <dbReference type="NCBI Taxonomy" id="447962"/>
    <lineage>
        <taxon>Eukaryota</taxon>
        <taxon>Fungi</taxon>
        <taxon>Fungi incertae sedis</taxon>
        <taxon>Chytridiomycota</taxon>
        <taxon>Chytridiomycota incertae sedis</taxon>
        <taxon>Chytridiomycetes</taxon>
        <taxon>Lobulomycetales</taxon>
        <taxon>Lobulomycetaceae</taxon>
        <taxon>Clydaea</taxon>
    </lineage>
</organism>
<dbReference type="Gene3D" id="3.10.129.10">
    <property type="entry name" value="Hotdog Thioesterase"/>
    <property type="match status" value="1"/>
</dbReference>
<proteinExistence type="predicted"/>
<name>A0AAD5TU65_9FUNG</name>
<dbReference type="EMBL" id="JADGJW010001263">
    <property type="protein sequence ID" value="KAJ3204811.1"/>
    <property type="molecule type" value="Genomic_DNA"/>
</dbReference>
<dbReference type="InterPro" id="IPR029069">
    <property type="entry name" value="HotDog_dom_sf"/>
</dbReference>
<evidence type="ECO:0000313" key="2">
    <source>
        <dbReference type="Proteomes" id="UP001211065"/>
    </source>
</evidence>
<gene>
    <name evidence="1" type="ORF">HK099_001019</name>
</gene>
<protein>
    <submittedName>
        <fullName evidence="1">Uncharacterized protein</fullName>
    </submittedName>
</protein>
<evidence type="ECO:0000313" key="1">
    <source>
        <dbReference type="EMBL" id="KAJ3204811.1"/>
    </source>
</evidence>
<dbReference type="AlphaFoldDB" id="A0AAD5TU65"/>
<accession>A0AAD5TU65</accession>
<dbReference type="Proteomes" id="UP001211065">
    <property type="component" value="Unassembled WGS sequence"/>
</dbReference>
<reference evidence="1" key="1">
    <citation type="submission" date="2020-05" db="EMBL/GenBank/DDBJ databases">
        <title>Phylogenomic resolution of chytrid fungi.</title>
        <authorList>
            <person name="Stajich J.E."/>
            <person name="Amses K."/>
            <person name="Simmons R."/>
            <person name="Seto K."/>
            <person name="Myers J."/>
            <person name="Bonds A."/>
            <person name="Quandt C.A."/>
            <person name="Barry K."/>
            <person name="Liu P."/>
            <person name="Grigoriev I."/>
            <person name="Longcore J.E."/>
            <person name="James T.Y."/>
        </authorList>
    </citation>
    <scope>NUCLEOTIDE SEQUENCE</scope>
    <source>
        <strain evidence="1">JEL0476</strain>
    </source>
</reference>
<dbReference type="SUPFAM" id="SSF54637">
    <property type="entry name" value="Thioesterase/thiol ester dehydrase-isomerase"/>
    <property type="match status" value="1"/>
</dbReference>
<sequence>MSDLKKGKKSIWKIVPDLESLQQFSNRIGISNKLDIKFSKVGLDFLEATMLVSENCIQPRGLLHGGVSCVLGV</sequence>
<comment type="caution">
    <text evidence="1">The sequence shown here is derived from an EMBL/GenBank/DDBJ whole genome shotgun (WGS) entry which is preliminary data.</text>
</comment>